<keyword evidence="2 14" id="KW-0723">Serine/threonine-protein kinase</keyword>
<evidence type="ECO:0000256" key="8">
    <source>
        <dbReference type="ARBA" id="ARBA00022837"/>
    </source>
</evidence>
<evidence type="ECO:0000256" key="9">
    <source>
        <dbReference type="ARBA" id="ARBA00022840"/>
    </source>
</evidence>
<evidence type="ECO:0000256" key="11">
    <source>
        <dbReference type="ARBA" id="ARBA00047899"/>
    </source>
</evidence>
<proteinExistence type="inferred from homology"/>
<dbReference type="CDD" id="cd05117">
    <property type="entry name" value="STKc_CAMK"/>
    <property type="match status" value="1"/>
</dbReference>
<dbReference type="GO" id="GO:0005524">
    <property type="term" value="F:ATP binding"/>
    <property type="evidence" value="ECO:0007669"/>
    <property type="project" value="UniProtKB-UniRule"/>
</dbReference>
<dbReference type="InterPro" id="IPR000719">
    <property type="entry name" value="Prot_kinase_dom"/>
</dbReference>
<dbReference type="Gene3D" id="1.10.510.10">
    <property type="entry name" value="Transferase(Phosphotransferase) domain 1"/>
    <property type="match status" value="1"/>
</dbReference>
<comment type="catalytic activity">
    <reaction evidence="12">
        <text>L-seryl-[protein] + ATP = O-phospho-L-seryl-[protein] + ADP + H(+)</text>
        <dbReference type="Rhea" id="RHEA:17989"/>
        <dbReference type="Rhea" id="RHEA-COMP:9863"/>
        <dbReference type="Rhea" id="RHEA-COMP:11604"/>
        <dbReference type="ChEBI" id="CHEBI:15378"/>
        <dbReference type="ChEBI" id="CHEBI:29999"/>
        <dbReference type="ChEBI" id="CHEBI:30616"/>
        <dbReference type="ChEBI" id="CHEBI:83421"/>
        <dbReference type="ChEBI" id="CHEBI:456216"/>
        <dbReference type="EC" id="2.7.11.1"/>
    </reaction>
</comment>
<evidence type="ECO:0000259" key="15">
    <source>
        <dbReference type="PROSITE" id="PS50011"/>
    </source>
</evidence>
<evidence type="ECO:0000256" key="3">
    <source>
        <dbReference type="ARBA" id="ARBA00022679"/>
    </source>
</evidence>
<evidence type="ECO:0000256" key="2">
    <source>
        <dbReference type="ARBA" id="ARBA00022527"/>
    </source>
</evidence>
<name>A0AAV9FNW6_ACOCL</name>
<dbReference type="InterPro" id="IPR011009">
    <property type="entry name" value="Kinase-like_dom_sf"/>
</dbReference>
<dbReference type="EMBL" id="JAUJYO010000001">
    <property type="protein sequence ID" value="KAK1327154.1"/>
    <property type="molecule type" value="Genomic_DNA"/>
</dbReference>
<evidence type="ECO:0000313" key="16">
    <source>
        <dbReference type="EMBL" id="KAK1327154.1"/>
    </source>
</evidence>
<comment type="catalytic activity">
    <reaction evidence="11">
        <text>L-threonyl-[protein] + ATP = O-phospho-L-threonyl-[protein] + ADP + H(+)</text>
        <dbReference type="Rhea" id="RHEA:46608"/>
        <dbReference type="Rhea" id="RHEA-COMP:11060"/>
        <dbReference type="Rhea" id="RHEA-COMP:11605"/>
        <dbReference type="ChEBI" id="CHEBI:15378"/>
        <dbReference type="ChEBI" id="CHEBI:30013"/>
        <dbReference type="ChEBI" id="CHEBI:30616"/>
        <dbReference type="ChEBI" id="CHEBI:61977"/>
        <dbReference type="ChEBI" id="CHEBI:456216"/>
        <dbReference type="EC" id="2.7.11.1"/>
    </reaction>
</comment>
<feature type="binding site" evidence="13">
    <location>
        <position position="103"/>
    </location>
    <ligand>
        <name>ATP</name>
        <dbReference type="ChEBI" id="CHEBI:30616"/>
    </ligand>
</feature>
<dbReference type="SMART" id="SM00220">
    <property type="entry name" value="S_TKc"/>
    <property type="match status" value="1"/>
</dbReference>
<dbReference type="PROSITE" id="PS00107">
    <property type="entry name" value="PROTEIN_KINASE_ATP"/>
    <property type="match status" value="1"/>
</dbReference>
<dbReference type="EC" id="2.7.11.1" evidence="1"/>
<protein>
    <recommendedName>
        <fullName evidence="1">non-specific serine/threonine protein kinase</fullName>
        <ecNumber evidence="1">2.7.11.1</ecNumber>
    </recommendedName>
</protein>
<evidence type="ECO:0000256" key="4">
    <source>
        <dbReference type="ARBA" id="ARBA00022723"/>
    </source>
</evidence>
<evidence type="ECO:0000256" key="7">
    <source>
        <dbReference type="ARBA" id="ARBA00022777"/>
    </source>
</evidence>
<keyword evidence="7 16" id="KW-0418">Kinase</keyword>
<evidence type="ECO:0000256" key="10">
    <source>
        <dbReference type="ARBA" id="ARBA00024334"/>
    </source>
</evidence>
<evidence type="ECO:0000256" key="6">
    <source>
        <dbReference type="ARBA" id="ARBA00022741"/>
    </source>
</evidence>
<dbReference type="InterPro" id="IPR050205">
    <property type="entry name" value="CDPK_Ser/Thr_kinases"/>
</dbReference>
<dbReference type="InterPro" id="IPR017441">
    <property type="entry name" value="Protein_kinase_ATP_BS"/>
</dbReference>
<keyword evidence="3" id="KW-0808">Transferase</keyword>
<dbReference type="InterPro" id="IPR008271">
    <property type="entry name" value="Ser/Thr_kinase_AS"/>
</dbReference>
<dbReference type="FunFam" id="1.10.510.10:FF:000178">
    <property type="entry name" value="Calcium-dependent protein kinase 5"/>
    <property type="match status" value="1"/>
</dbReference>
<dbReference type="Gene3D" id="3.30.200.20">
    <property type="entry name" value="Phosphorylase Kinase, domain 1"/>
    <property type="match status" value="1"/>
</dbReference>
<comment type="caution">
    <text evidence="16">The sequence shown here is derived from an EMBL/GenBank/DDBJ whole genome shotgun (WGS) entry which is preliminary data.</text>
</comment>
<reference evidence="16" key="1">
    <citation type="journal article" date="2023" name="Nat. Commun.">
        <title>Diploid and tetraploid genomes of Acorus and the evolution of monocots.</title>
        <authorList>
            <person name="Ma L."/>
            <person name="Liu K.W."/>
            <person name="Li Z."/>
            <person name="Hsiao Y.Y."/>
            <person name="Qi Y."/>
            <person name="Fu T."/>
            <person name="Tang G.D."/>
            <person name="Zhang D."/>
            <person name="Sun W.H."/>
            <person name="Liu D.K."/>
            <person name="Li Y."/>
            <person name="Chen G.Z."/>
            <person name="Liu X.D."/>
            <person name="Liao X.Y."/>
            <person name="Jiang Y.T."/>
            <person name="Yu X."/>
            <person name="Hao Y."/>
            <person name="Huang J."/>
            <person name="Zhao X.W."/>
            <person name="Ke S."/>
            <person name="Chen Y.Y."/>
            <person name="Wu W.L."/>
            <person name="Hsu J.L."/>
            <person name="Lin Y.F."/>
            <person name="Huang M.D."/>
            <person name="Li C.Y."/>
            <person name="Huang L."/>
            <person name="Wang Z.W."/>
            <person name="Zhao X."/>
            <person name="Zhong W.Y."/>
            <person name="Peng D.H."/>
            <person name="Ahmad S."/>
            <person name="Lan S."/>
            <person name="Zhang J.S."/>
            <person name="Tsai W.C."/>
            <person name="Van de Peer Y."/>
            <person name="Liu Z.J."/>
        </authorList>
    </citation>
    <scope>NUCLEOTIDE SEQUENCE</scope>
    <source>
        <strain evidence="16">CP</strain>
    </source>
</reference>
<evidence type="ECO:0000313" key="17">
    <source>
        <dbReference type="Proteomes" id="UP001180020"/>
    </source>
</evidence>
<evidence type="ECO:0000256" key="12">
    <source>
        <dbReference type="ARBA" id="ARBA00048679"/>
    </source>
</evidence>
<dbReference type="AlphaFoldDB" id="A0AAV9FNW6"/>
<accession>A0AAV9FNW6</accession>
<gene>
    <name evidence="16" type="primary">CPK5</name>
    <name evidence="16" type="ORF">QJS10_CPA01g00228</name>
</gene>
<organism evidence="16 17">
    <name type="scientific">Acorus calamus</name>
    <name type="common">Sweet flag</name>
    <dbReference type="NCBI Taxonomy" id="4465"/>
    <lineage>
        <taxon>Eukaryota</taxon>
        <taxon>Viridiplantae</taxon>
        <taxon>Streptophyta</taxon>
        <taxon>Embryophyta</taxon>
        <taxon>Tracheophyta</taxon>
        <taxon>Spermatophyta</taxon>
        <taxon>Magnoliopsida</taxon>
        <taxon>Liliopsida</taxon>
        <taxon>Acoraceae</taxon>
        <taxon>Acorus</taxon>
    </lineage>
</organism>
<evidence type="ECO:0000256" key="5">
    <source>
        <dbReference type="ARBA" id="ARBA00022737"/>
    </source>
</evidence>
<dbReference type="PROSITE" id="PS00108">
    <property type="entry name" value="PROTEIN_KINASE_ST"/>
    <property type="match status" value="1"/>
</dbReference>
<feature type="domain" description="Protein kinase" evidence="15">
    <location>
        <begin position="70"/>
        <end position="328"/>
    </location>
</feature>
<dbReference type="SUPFAM" id="SSF56112">
    <property type="entry name" value="Protein kinase-like (PK-like)"/>
    <property type="match status" value="1"/>
</dbReference>
<dbReference type="FunFam" id="3.30.200.20:FF:000004">
    <property type="entry name" value="Calcium-dependent protein kinase 1"/>
    <property type="match status" value="1"/>
</dbReference>
<keyword evidence="8" id="KW-0106">Calcium</keyword>
<keyword evidence="6 13" id="KW-0547">Nucleotide-binding</keyword>
<keyword evidence="5" id="KW-0677">Repeat</keyword>
<dbReference type="Proteomes" id="UP001180020">
    <property type="component" value="Unassembled WGS sequence"/>
</dbReference>
<dbReference type="GO" id="GO:0004674">
    <property type="term" value="F:protein serine/threonine kinase activity"/>
    <property type="evidence" value="ECO:0007669"/>
    <property type="project" value="UniProtKB-KW"/>
</dbReference>
<evidence type="ECO:0000256" key="1">
    <source>
        <dbReference type="ARBA" id="ARBA00012513"/>
    </source>
</evidence>
<evidence type="ECO:0000256" key="13">
    <source>
        <dbReference type="PROSITE-ProRule" id="PRU10141"/>
    </source>
</evidence>
<sequence>MGNTYGSEYYKGYEEFATDRSVFKLTSNTTASSEFSISNRTVLEEKRAAIASPISKYVLGHKTANVRDLYTLGKRLGQGQFGTTYLCTEIATGAEYACKSIAKRKLISKEHVDDARREIQIMHHLAGNKNVVTIKGAYEDQTYVHIVMEYCAGGELFDRIRERGHYTEKKAGELTKIIVGVVEACHSLGVMHRDLKPENFLLLNEDDDTSLKSIDFGLSVFFKPGQVFTDVVGSSYYVAPEVLHKHYGPEADVWTAGVILYILLSGVPPFWAETQQGIFDAVLKGVIDFDSNPWPLISDSAKDLIRKMLCSRPSDRLTAHQVLCHPWISENGVAPDRALDPAILSRLKQFSAMNKLKKMTLPIDIIIDNYISK</sequence>
<reference evidence="16" key="2">
    <citation type="submission" date="2023-06" db="EMBL/GenBank/DDBJ databases">
        <authorList>
            <person name="Ma L."/>
            <person name="Liu K.-W."/>
            <person name="Li Z."/>
            <person name="Hsiao Y.-Y."/>
            <person name="Qi Y."/>
            <person name="Fu T."/>
            <person name="Tang G."/>
            <person name="Zhang D."/>
            <person name="Sun W.-H."/>
            <person name="Liu D.-K."/>
            <person name="Li Y."/>
            <person name="Chen G.-Z."/>
            <person name="Liu X.-D."/>
            <person name="Liao X.-Y."/>
            <person name="Jiang Y.-T."/>
            <person name="Yu X."/>
            <person name="Hao Y."/>
            <person name="Huang J."/>
            <person name="Zhao X.-W."/>
            <person name="Ke S."/>
            <person name="Chen Y.-Y."/>
            <person name="Wu W.-L."/>
            <person name="Hsu J.-L."/>
            <person name="Lin Y.-F."/>
            <person name="Huang M.-D."/>
            <person name="Li C.-Y."/>
            <person name="Huang L."/>
            <person name="Wang Z.-W."/>
            <person name="Zhao X."/>
            <person name="Zhong W.-Y."/>
            <person name="Peng D.-H."/>
            <person name="Ahmad S."/>
            <person name="Lan S."/>
            <person name="Zhang J.-S."/>
            <person name="Tsai W.-C."/>
            <person name="Van De Peer Y."/>
            <person name="Liu Z.-J."/>
        </authorList>
    </citation>
    <scope>NUCLEOTIDE SEQUENCE</scope>
    <source>
        <strain evidence="16">CP</strain>
        <tissue evidence="16">Leaves</tissue>
    </source>
</reference>
<dbReference type="Pfam" id="PF00069">
    <property type="entry name" value="Pkinase"/>
    <property type="match status" value="1"/>
</dbReference>
<dbReference type="GO" id="GO:0046872">
    <property type="term" value="F:metal ion binding"/>
    <property type="evidence" value="ECO:0007669"/>
    <property type="project" value="UniProtKB-KW"/>
</dbReference>
<keyword evidence="17" id="KW-1185">Reference proteome</keyword>
<keyword evidence="9 13" id="KW-0067">ATP-binding</keyword>
<keyword evidence="4" id="KW-0479">Metal-binding</keyword>
<dbReference type="PROSITE" id="PS50011">
    <property type="entry name" value="PROTEIN_KINASE_DOM"/>
    <property type="match status" value="1"/>
</dbReference>
<evidence type="ECO:0000256" key="14">
    <source>
        <dbReference type="RuleBase" id="RU000304"/>
    </source>
</evidence>
<dbReference type="PANTHER" id="PTHR24349">
    <property type="entry name" value="SERINE/THREONINE-PROTEIN KINASE"/>
    <property type="match status" value="1"/>
</dbReference>
<comment type="similarity">
    <text evidence="10">Belongs to the protein kinase superfamily. Ser/Thr protein kinase family. CDPK subfamily.</text>
</comment>